<feature type="compositionally biased region" description="Acidic residues" evidence="1">
    <location>
        <begin position="268"/>
        <end position="280"/>
    </location>
</feature>
<dbReference type="RefSeq" id="XP_066919959.1">
    <property type="nucleotide sequence ID" value="XM_067063858.1"/>
</dbReference>
<dbReference type="OrthoDB" id="197967at2759"/>
<keyword evidence="3" id="KW-1185">Reference proteome</keyword>
<protein>
    <recommendedName>
        <fullName evidence="4">Protein FRA10AC1</fullName>
    </recommendedName>
</protein>
<sequence>MSGRRGGGYSSEFEEPSSSSGSKRKSSSWRNDSISEKVKIARVDHGASRPARSSYIEEYEKEERKSHFAKFLSLNAYQRHQKLVGDYLRYYGGKPEHFKRDSSKDKTDYDVLRENHKFIWDEEEETGDWGKQMAKRYYDKLFKEYCICDLSCYKENKFAMRWRVEKEVTSGKGQFVCGARKCENKDSLKSWEVNFGYLEHGEKKNALVKLRLCPDCSYKLNYHKKHKKAKKKKSKKKKIKERRREKKERKKSSKKKKKRNYSTSSSESESDESASSDDEEQSKNSSTSKEKDEDEEEDVSNIWKKPVKEDVEKTREEEFDEYLDDLFM</sequence>
<name>A0A7M5UFD4_9CNID</name>
<dbReference type="InterPro" id="IPR050645">
    <property type="entry name" value="Histidine_acid_phosphatase"/>
</dbReference>
<organism evidence="2 3">
    <name type="scientific">Clytia hemisphaerica</name>
    <dbReference type="NCBI Taxonomy" id="252671"/>
    <lineage>
        <taxon>Eukaryota</taxon>
        <taxon>Metazoa</taxon>
        <taxon>Cnidaria</taxon>
        <taxon>Hydrozoa</taxon>
        <taxon>Hydroidolina</taxon>
        <taxon>Leptothecata</taxon>
        <taxon>Obeliida</taxon>
        <taxon>Clytiidae</taxon>
        <taxon>Clytia</taxon>
    </lineage>
</organism>
<dbReference type="Proteomes" id="UP000594262">
    <property type="component" value="Unplaced"/>
</dbReference>
<evidence type="ECO:0000256" key="1">
    <source>
        <dbReference type="SAM" id="MobiDB-lite"/>
    </source>
</evidence>
<dbReference type="PANTHER" id="PTHR11567:SF25">
    <property type="entry name" value="PROTEIN FRA10AC1"/>
    <property type="match status" value="1"/>
</dbReference>
<dbReference type="GO" id="GO:0016791">
    <property type="term" value="F:phosphatase activity"/>
    <property type="evidence" value="ECO:0007669"/>
    <property type="project" value="TreeGrafter"/>
</dbReference>
<evidence type="ECO:0008006" key="4">
    <source>
        <dbReference type="Google" id="ProtNLM"/>
    </source>
</evidence>
<reference evidence="2" key="1">
    <citation type="submission" date="2021-01" db="UniProtKB">
        <authorList>
            <consortium name="EnsemblMetazoa"/>
        </authorList>
    </citation>
    <scope>IDENTIFICATION</scope>
</reference>
<dbReference type="AlphaFoldDB" id="A0A7M5UFD4"/>
<dbReference type="EnsemblMetazoa" id="CLYHEMT000443.1">
    <property type="protein sequence ID" value="CLYHEMP000443.1"/>
    <property type="gene ID" value="CLYHEMG000443"/>
</dbReference>
<feature type="region of interest" description="Disordered" evidence="1">
    <location>
        <begin position="223"/>
        <end position="315"/>
    </location>
</feature>
<dbReference type="GeneID" id="136807256"/>
<evidence type="ECO:0000313" key="2">
    <source>
        <dbReference type="EnsemblMetazoa" id="CLYHEMP000443.1"/>
    </source>
</evidence>
<dbReference type="Pfam" id="PF09725">
    <property type="entry name" value="Fra10Ac1"/>
    <property type="match status" value="1"/>
</dbReference>
<dbReference type="PANTHER" id="PTHR11567">
    <property type="entry name" value="ACID PHOSPHATASE-RELATED"/>
    <property type="match status" value="1"/>
</dbReference>
<accession>A0A7M5UFD4</accession>
<feature type="compositionally biased region" description="Basic and acidic residues" evidence="1">
    <location>
        <begin position="306"/>
        <end position="315"/>
    </location>
</feature>
<feature type="region of interest" description="Disordered" evidence="1">
    <location>
        <begin position="1"/>
        <end position="31"/>
    </location>
</feature>
<proteinExistence type="predicted"/>
<feature type="compositionally biased region" description="Basic residues" evidence="1">
    <location>
        <begin position="223"/>
        <end position="260"/>
    </location>
</feature>
<dbReference type="InterPro" id="IPR019129">
    <property type="entry name" value="Folate-sensitive_fs_Fra10Ac1"/>
</dbReference>
<evidence type="ECO:0000313" key="3">
    <source>
        <dbReference type="Proteomes" id="UP000594262"/>
    </source>
</evidence>